<evidence type="ECO:0000313" key="5">
    <source>
        <dbReference type="Proteomes" id="UP000199459"/>
    </source>
</evidence>
<sequence length="152" mass="16692">MLCPNCGAQNSEQADYCTQCAAPLRTEVVHSVQVQDDDATIATSQIADHDDTAASKERSQDHSSREDGKRERLKPRITNLDFQSDKAASDKPVVSPGLNIGIFIGTLILPIIGIAMGFTYMRKAHPDAKRAGKNWLIFGLVMMLINIAVIYF</sequence>
<dbReference type="InterPro" id="IPR055999">
    <property type="entry name" value="DUF7577"/>
</dbReference>
<gene>
    <name evidence="4" type="ORF">SAMN05216325_10384</name>
</gene>
<keyword evidence="2" id="KW-1133">Transmembrane helix</keyword>
<dbReference type="RefSeq" id="WP_090627844.1">
    <property type="nucleotide sequence ID" value="NZ_FOCP01000003.1"/>
</dbReference>
<dbReference type="Proteomes" id="UP000199459">
    <property type="component" value="Unassembled WGS sequence"/>
</dbReference>
<feature type="compositionally biased region" description="Basic and acidic residues" evidence="1">
    <location>
        <begin position="47"/>
        <end position="70"/>
    </location>
</feature>
<evidence type="ECO:0000256" key="2">
    <source>
        <dbReference type="SAM" id="Phobius"/>
    </source>
</evidence>
<reference evidence="4 5" key="1">
    <citation type="submission" date="2016-10" db="EMBL/GenBank/DDBJ databases">
        <authorList>
            <person name="de Groot N.N."/>
        </authorList>
    </citation>
    <scope>NUCLEOTIDE SEQUENCE [LARGE SCALE GENOMIC DNA]</scope>
    <source>
        <strain evidence="4 5">Nm22</strain>
    </source>
</reference>
<dbReference type="AlphaFoldDB" id="A0A1H8BUV2"/>
<feature type="transmembrane region" description="Helical" evidence="2">
    <location>
        <begin position="100"/>
        <end position="121"/>
    </location>
</feature>
<feature type="region of interest" description="Disordered" evidence="1">
    <location>
        <begin position="42"/>
        <end position="76"/>
    </location>
</feature>
<dbReference type="Pfam" id="PF24463">
    <property type="entry name" value="DUF7577"/>
    <property type="match status" value="1"/>
</dbReference>
<accession>A0A1H8BUV2</accession>
<evidence type="ECO:0000256" key="1">
    <source>
        <dbReference type="SAM" id="MobiDB-lite"/>
    </source>
</evidence>
<organism evidence="4 5">
    <name type="scientific">Nitrosomonas marina</name>
    <dbReference type="NCBI Taxonomy" id="917"/>
    <lineage>
        <taxon>Bacteria</taxon>
        <taxon>Pseudomonadati</taxon>
        <taxon>Pseudomonadota</taxon>
        <taxon>Betaproteobacteria</taxon>
        <taxon>Nitrosomonadales</taxon>
        <taxon>Nitrosomonadaceae</taxon>
        <taxon>Nitrosomonas</taxon>
    </lineage>
</organism>
<dbReference type="EMBL" id="FOCP01000003">
    <property type="protein sequence ID" value="SEM85778.1"/>
    <property type="molecule type" value="Genomic_DNA"/>
</dbReference>
<dbReference type="OrthoDB" id="8546452at2"/>
<name>A0A1H8BUV2_9PROT</name>
<keyword evidence="2" id="KW-0472">Membrane</keyword>
<proteinExistence type="predicted"/>
<protein>
    <submittedName>
        <fullName evidence="4">Zinc-ribbon domain-containing protein</fullName>
    </submittedName>
</protein>
<evidence type="ECO:0000313" key="4">
    <source>
        <dbReference type="EMBL" id="SEM85778.1"/>
    </source>
</evidence>
<keyword evidence="2" id="KW-0812">Transmembrane</keyword>
<evidence type="ECO:0000259" key="3">
    <source>
        <dbReference type="Pfam" id="PF24463"/>
    </source>
</evidence>
<feature type="domain" description="DUF7577" evidence="3">
    <location>
        <begin position="3"/>
        <end position="25"/>
    </location>
</feature>
<feature type="transmembrane region" description="Helical" evidence="2">
    <location>
        <begin position="133"/>
        <end position="151"/>
    </location>
</feature>